<name>A0A918ZS09_9ACTN</name>
<protein>
    <submittedName>
        <fullName evidence="2">Uncharacterized protein</fullName>
    </submittedName>
</protein>
<keyword evidence="3" id="KW-1185">Reference proteome</keyword>
<evidence type="ECO:0000313" key="2">
    <source>
        <dbReference type="EMBL" id="GHE65442.1"/>
    </source>
</evidence>
<accession>A0A918ZS09</accession>
<keyword evidence="1" id="KW-0812">Transmembrane</keyword>
<evidence type="ECO:0000313" key="3">
    <source>
        <dbReference type="Proteomes" id="UP000641386"/>
    </source>
</evidence>
<comment type="caution">
    <text evidence="2">The sequence shown here is derived from an EMBL/GenBank/DDBJ whole genome shotgun (WGS) entry which is preliminary data.</text>
</comment>
<sequence>MTREHLGGETEPIIWGVLTVAGLAAVLIGFGIKVATSQP</sequence>
<dbReference type="Proteomes" id="UP000641386">
    <property type="component" value="Unassembled WGS sequence"/>
</dbReference>
<organism evidence="2 3">
    <name type="scientific">Streptomyces spiralis</name>
    <dbReference type="NCBI Taxonomy" id="66376"/>
    <lineage>
        <taxon>Bacteria</taxon>
        <taxon>Bacillati</taxon>
        <taxon>Actinomycetota</taxon>
        <taxon>Actinomycetes</taxon>
        <taxon>Kitasatosporales</taxon>
        <taxon>Streptomycetaceae</taxon>
        <taxon>Streptomyces</taxon>
    </lineage>
</organism>
<reference evidence="2" key="2">
    <citation type="submission" date="2020-09" db="EMBL/GenBank/DDBJ databases">
        <authorList>
            <person name="Sun Q."/>
            <person name="Ohkuma M."/>
        </authorList>
    </citation>
    <scope>NUCLEOTIDE SEQUENCE</scope>
    <source>
        <strain evidence="2">JCM 3302</strain>
    </source>
</reference>
<proteinExistence type="predicted"/>
<keyword evidence="1" id="KW-1133">Transmembrane helix</keyword>
<evidence type="ECO:0000256" key="1">
    <source>
        <dbReference type="SAM" id="Phobius"/>
    </source>
</evidence>
<reference evidence="2" key="1">
    <citation type="journal article" date="2014" name="Int. J. Syst. Evol. Microbiol.">
        <title>Complete genome sequence of Corynebacterium casei LMG S-19264T (=DSM 44701T), isolated from a smear-ripened cheese.</title>
        <authorList>
            <consortium name="US DOE Joint Genome Institute (JGI-PGF)"/>
            <person name="Walter F."/>
            <person name="Albersmeier A."/>
            <person name="Kalinowski J."/>
            <person name="Ruckert C."/>
        </authorList>
    </citation>
    <scope>NUCLEOTIDE SEQUENCE</scope>
    <source>
        <strain evidence="2">JCM 3302</strain>
    </source>
</reference>
<keyword evidence="1" id="KW-0472">Membrane</keyword>
<feature type="transmembrane region" description="Helical" evidence="1">
    <location>
        <begin position="12"/>
        <end position="32"/>
    </location>
</feature>
<gene>
    <name evidence="2" type="ORF">GCM10014715_18820</name>
</gene>
<dbReference type="EMBL" id="BNBC01000006">
    <property type="protein sequence ID" value="GHE65442.1"/>
    <property type="molecule type" value="Genomic_DNA"/>
</dbReference>
<dbReference type="AlphaFoldDB" id="A0A918ZS09"/>